<dbReference type="AlphaFoldDB" id="Q11MB7"/>
<evidence type="ECO:0000256" key="2">
    <source>
        <dbReference type="ARBA" id="ARBA00023002"/>
    </source>
</evidence>
<dbReference type="GO" id="GO:0047922">
    <property type="term" value="F:gentisate 1,2-dioxygenase activity"/>
    <property type="evidence" value="ECO:0007669"/>
    <property type="project" value="UniProtKB-UniRule"/>
</dbReference>
<dbReference type="CDD" id="cd06992">
    <property type="entry name" value="cupin_GDO-like_C"/>
    <property type="match status" value="1"/>
</dbReference>
<dbReference type="PANTHER" id="PTHR41517:SF1">
    <property type="entry name" value="CUPIN"/>
    <property type="match status" value="1"/>
</dbReference>
<dbReference type="CDD" id="cd02216">
    <property type="entry name" value="cupin_GDO-like_N"/>
    <property type="match status" value="1"/>
</dbReference>
<accession>Q11MB7</accession>
<dbReference type="InterPro" id="IPR014710">
    <property type="entry name" value="RmlC-like_jellyroll"/>
</dbReference>
<dbReference type="eggNOG" id="COG3435">
    <property type="taxonomic scope" value="Bacteria"/>
</dbReference>
<keyword evidence="1 5" id="KW-0223">Dioxygenase</keyword>
<dbReference type="InterPro" id="IPR047183">
    <property type="entry name" value="GDO-like"/>
</dbReference>
<dbReference type="STRING" id="266779.Meso_0053"/>
<dbReference type="InterPro" id="IPR013096">
    <property type="entry name" value="Cupin_2"/>
</dbReference>
<dbReference type="Pfam" id="PF07883">
    <property type="entry name" value="Cupin_2"/>
    <property type="match status" value="1"/>
</dbReference>
<evidence type="ECO:0000259" key="4">
    <source>
        <dbReference type="Pfam" id="PF07883"/>
    </source>
</evidence>
<dbReference type="Gene3D" id="2.60.120.10">
    <property type="entry name" value="Jelly Rolls"/>
    <property type="match status" value="1"/>
</dbReference>
<reference evidence="5" key="1">
    <citation type="submission" date="2006-06" db="EMBL/GenBank/DDBJ databases">
        <title>Complete sequence of chromosome of Chelativorans sp. BNC1.</title>
        <authorList>
            <consortium name="US DOE Joint Genome Institute"/>
            <person name="Copeland A."/>
            <person name="Lucas S."/>
            <person name="Lapidus A."/>
            <person name="Barry K."/>
            <person name="Detter J.C."/>
            <person name="Glavina del Rio T."/>
            <person name="Hammon N."/>
            <person name="Israni S."/>
            <person name="Dalin E."/>
            <person name="Tice H."/>
            <person name="Pitluck S."/>
            <person name="Chertkov O."/>
            <person name="Brettin T."/>
            <person name="Bruce D."/>
            <person name="Han C."/>
            <person name="Tapia R."/>
            <person name="Gilna P."/>
            <person name="Schmutz J."/>
            <person name="Larimer F."/>
            <person name="Land M."/>
            <person name="Hauser L."/>
            <person name="Kyrpides N."/>
            <person name="Mikhailova N."/>
            <person name="Richardson P."/>
        </authorList>
    </citation>
    <scope>NUCLEOTIDE SEQUENCE</scope>
    <source>
        <strain evidence="5">BNC1</strain>
    </source>
</reference>
<proteinExistence type="predicted"/>
<dbReference type="NCBIfam" id="TIGR02272">
    <property type="entry name" value="gentisate_1_2"/>
    <property type="match status" value="1"/>
</dbReference>
<dbReference type="InterPro" id="IPR011960">
    <property type="entry name" value="Gentisate_dOase"/>
</dbReference>
<name>Q11MB7_CHESB</name>
<gene>
    <name evidence="5" type="ordered locus">Meso_0053</name>
</gene>
<dbReference type="OrthoDB" id="285029at2"/>
<dbReference type="HOGENOM" id="CLU_060572_0_0_5"/>
<evidence type="ECO:0000256" key="1">
    <source>
        <dbReference type="ARBA" id="ARBA00022964"/>
    </source>
</evidence>
<dbReference type="KEGG" id="mes:Meso_0053"/>
<sequence length="353" mass="39258">MSDALSKTPQSYIDAVEAQALAPLWGRLRGLVPTEPKPQAEAHLWDFDALKPHILEAGRLVTAKEAERRVLILENPALKGTSRIADSVFAGFQIILPGEVAPSHRHSQAALRFVLDGSGAYTAVGGERTTMEFGDFIVTPPWRWHDHGNPSDAPMIWLDGLDIPMVRMFNAGFEEDMETEAQEIVKEEGDSLARYGSGLMPVDQKWERLSSPVFNYSYEKSRAAVEQAARTGKPDPCHGWRLRYTNPVDGGWAMPTLATYLRKLPAGFVSTPYRSTESTVFVVTEGRGHVEVAGKRMAFKKKDIFVVPAWTSFTLEAEPDTFLFNYSDRAAQEKLGFFMEARGNEAPSFPPSH</sequence>
<dbReference type="SUPFAM" id="SSF51182">
    <property type="entry name" value="RmlC-like cupins"/>
    <property type="match status" value="1"/>
</dbReference>
<dbReference type="EC" id="1.13.11.4" evidence="3"/>
<protein>
    <recommendedName>
        <fullName evidence="3">Gentisate 1,2-dioxygenase</fullName>
        <ecNumber evidence="3">1.13.11.4</ecNumber>
    </recommendedName>
</protein>
<dbReference type="EMBL" id="CP000390">
    <property type="protein sequence ID" value="ABG61458.1"/>
    <property type="molecule type" value="Genomic_DNA"/>
</dbReference>
<dbReference type="PANTHER" id="PTHR41517">
    <property type="entry name" value="1,2-DIOXYGENASE PROTEIN-RELATED"/>
    <property type="match status" value="1"/>
</dbReference>
<evidence type="ECO:0000256" key="3">
    <source>
        <dbReference type="NCBIfam" id="TIGR02272"/>
    </source>
</evidence>
<feature type="domain" description="Cupin type-2" evidence="4">
    <location>
        <begin position="92"/>
        <end position="159"/>
    </location>
</feature>
<keyword evidence="2 5" id="KW-0560">Oxidoreductase</keyword>
<evidence type="ECO:0000313" key="5">
    <source>
        <dbReference type="EMBL" id="ABG61458.1"/>
    </source>
</evidence>
<dbReference type="InterPro" id="IPR011051">
    <property type="entry name" value="RmlC_Cupin_sf"/>
</dbReference>
<organism evidence="5">
    <name type="scientific">Chelativorans sp. (strain BNC1)</name>
    <dbReference type="NCBI Taxonomy" id="266779"/>
    <lineage>
        <taxon>Bacteria</taxon>
        <taxon>Pseudomonadati</taxon>
        <taxon>Pseudomonadota</taxon>
        <taxon>Alphaproteobacteria</taxon>
        <taxon>Hyphomicrobiales</taxon>
        <taxon>Phyllobacteriaceae</taxon>
        <taxon>Chelativorans</taxon>
    </lineage>
</organism>